<feature type="domain" description="Cytochrome c" evidence="11">
    <location>
        <begin position="196"/>
        <end position="329"/>
    </location>
</feature>
<dbReference type="InterPro" id="IPR026259">
    <property type="entry name" value="MauG/Cytc_peroxidase"/>
</dbReference>
<dbReference type="GO" id="GO:0009055">
    <property type="term" value="F:electron transfer activity"/>
    <property type="evidence" value="ECO:0007669"/>
    <property type="project" value="InterPro"/>
</dbReference>
<dbReference type="PROSITE" id="PS51257">
    <property type="entry name" value="PROKAR_LIPOPROTEIN"/>
    <property type="match status" value="1"/>
</dbReference>
<dbReference type="Pfam" id="PF03150">
    <property type="entry name" value="CCP_MauG"/>
    <property type="match status" value="1"/>
</dbReference>
<dbReference type="OrthoDB" id="9805202at2"/>
<dbReference type="InterPro" id="IPR009056">
    <property type="entry name" value="Cyt_c-like_dom"/>
</dbReference>
<evidence type="ECO:0000313" key="13">
    <source>
        <dbReference type="Proteomes" id="UP000190888"/>
    </source>
</evidence>
<keyword evidence="13" id="KW-1185">Reference proteome</keyword>
<dbReference type="PANTHER" id="PTHR30600">
    <property type="entry name" value="CYTOCHROME C PEROXIDASE-RELATED"/>
    <property type="match status" value="1"/>
</dbReference>
<comment type="cofactor">
    <cofactor evidence="8">
        <name>heme</name>
        <dbReference type="ChEBI" id="CHEBI:30413"/>
    </cofactor>
    <text evidence="8">Binds 2 heme groups.</text>
</comment>
<evidence type="ECO:0000256" key="2">
    <source>
        <dbReference type="ARBA" id="ARBA00022617"/>
    </source>
</evidence>
<evidence type="ECO:0000313" key="12">
    <source>
        <dbReference type="EMBL" id="SJZ36050.1"/>
    </source>
</evidence>
<feature type="region of interest" description="Disordered" evidence="10">
    <location>
        <begin position="337"/>
        <end position="356"/>
    </location>
</feature>
<evidence type="ECO:0000256" key="10">
    <source>
        <dbReference type="SAM" id="MobiDB-lite"/>
    </source>
</evidence>
<feature type="binding site" description="covalent" evidence="8">
    <location>
        <position position="223"/>
    </location>
    <ligand>
        <name>heme c</name>
        <dbReference type="ChEBI" id="CHEBI:61717"/>
        <label>2</label>
    </ligand>
</feature>
<keyword evidence="4" id="KW-0732">Signal</keyword>
<organism evidence="12 13">
    <name type="scientific">Sediminibacterium ginsengisoli</name>
    <dbReference type="NCBI Taxonomy" id="413434"/>
    <lineage>
        <taxon>Bacteria</taxon>
        <taxon>Pseudomonadati</taxon>
        <taxon>Bacteroidota</taxon>
        <taxon>Chitinophagia</taxon>
        <taxon>Chitinophagales</taxon>
        <taxon>Chitinophagaceae</taxon>
        <taxon>Sediminibacterium</taxon>
    </lineage>
</organism>
<sequence length="356" mass="40773">MKMRATIWIMILLVLACAGWVNVDNYFRPTPVAFNIPKGWPQPVYDFKSNPLTREGIALGRELFYDGRLSKDGNFSCGSCHQQFGAFNSYDHNLSHGFNNSLTTRNAPGLFNLAWQKEFMWDGGINHLDLQPLAPMTAANEMAETIENIIRKLKADKNYRQKFRSAFGDETINTQRITRALSQFVLTLVSSNSKYDRVMRGEDTFILPEKLGYEIFKKKCTSCHTEPFFTDFSYRNTGLTSDPYLKDDGRMKITGKSADSLKFRVPSLRNVGRTFPYGHDGRFFSLLQVFEHYRKTMTVMPNTDSLLRNRLPLSNFEIGQLTAFLYTLTDSVFLKDPRFGPPGSENNDKPPVDFHP</sequence>
<feature type="binding site" description="axial binding residue" evidence="9">
    <location>
        <position position="81"/>
    </location>
    <ligand>
        <name>heme c</name>
        <dbReference type="ChEBI" id="CHEBI:61717"/>
        <label>1</label>
    </ligand>
    <ligandPart>
        <name>Fe</name>
        <dbReference type="ChEBI" id="CHEBI:18248"/>
    </ligandPart>
</feature>
<reference evidence="12 13" key="1">
    <citation type="submission" date="2017-02" db="EMBL/GenBank/DDBJ databases">
        <authorList>
            <person name="Peterson S.W."/>
        </authorList>
    </citation>
    <scope>NUCLEOTIDE SEQUENCE [LARGE SCALE GENOMIC DNA]</scope>
    <source>
        <strain evidence="12 13">DSM 22335</strain>
    </source>
</reference>
<evidence type="ECO:0000256" key="4">
    <source>
        <dbReference type="ARBA" id="ARBA00022729"/>
    </source>
</evidence>
<dbReference type="AlphaFoldDB" id="A0A1T4K0T6"/>
<feature type="binding site" description="covalent" evidence="8">
    <location>
        <position position="77"/>
    </location>
    <ligand>
        <name>heme c</name>
        <dbReference type="ChEBI" id="CHEBI:61717"/>
        <label>1</label>
    </ligand>
</feature>
<evidence type="ECO:0000256" key="3">
    <source>
        <dbReference type="ARBA" id="ARBA00022723"/>
    </source>
</evidence>
<gene>
    <name evidence="12" type="ORF">SAMN04488132_101375</name>
</gene>
<dbReference type="Proteomes" id="UP000190888">
    <property type="component" value="Unassembled WGS sequence"/>
</dbReference>
<evidence type="ECO:0000256" key="5">
    <source>
        <dbReference type="ARBA" id="ARBA00022764"/>
    </source>
</evidence>
<name>A0A1T4K0T6_9BACT</name>
<keyword evidence="12" id="KW-0575">Peroxidase</keyword>
<dbReference type="InterPro" id="IPR036909">
    <property type="entry name" value="Cyt_c-like_dom_sf"/>
</dbReference>
<dbReference type="GO" id="GO:0004130">
    <property type="term" value="F:cytochrome-c peroxidase activity"/>
    <property type="evidence" value="ECO:0007669"/>
    <property type="project" value="TreeGrafter"/>
</dbReference>
<comment type="PTM">
    <text evidence="8">Binds 2 heme groups per subunit.</text>
</comment>
<evidence type="ECO:0000259" key="11">
    <source>
        <dbReference type="PROSITE" id="PS51007"/>
    </source>
</evidence>
<dbReference type="STRING" id="413434.SAMN04488132_101375"/>
<feature type="binding site" description="covalent" evidence="8">
    <location>
        <position position="220"/>
    </location>
    <ligand>
        <name>heme c</name>
        <dbReference type="ChEBI" id="CHEBI:61717"/>
        <label>2</label>
    </ligand>
</feature>
<keyword evidence="2 8" id="KW-0349">Heme</keyword>
<comment type="subcellular location">
    <subcellularLocation>
        <location evidence="1">Periplasm</location>
    </subcellularLocation>
</comment>
<dbReference type="GO" id="GO:0020037">
    <property type="term" value="F:heme binding"/>
    <property type="evidence" value="ECO:0007669"/>
    <property type="project" value="InterPro"/>
</dbReference>
<protein>
    <submittedName>
        <fullName evidence="12">Cytochrome c peroxidase</fullName>
    </submittedName>
</protein>
<evidence type="ECO:0000256" key="9">
    <source>
        <dbReference type="PIRSR" id="PIRSR000294-2"/>
    </source>
</evidence>
<keyword evidence="3 9" id="KW-0479">Metal-binding</keyword>
<evidence type="ECO:0000256" key="1">
    <source>
        <dbReference type="ARBA" id="ARBA00004418"/>
    </source>
</evidence>
<dbReference type="EMBL" id="FUWH01000001">
    <property type="protein sequence ID" value="SJZ36050.1"/>
    <property type="molecule type" value="Genomic_DNA"/>
</dbReference>
<evidence type="ECO:0000256" key="8">
    <source>
        <dbReference type="PIRSR" id="PIRSR000294-1"/>
    </source>
</evidence>
<evidence type="ECO:0000256" key="6">
    <source>
        <dbReference type="ARBA" id="ARBA00023002"/>
    </source>
</evidence>
<dbReference type="PIRSF" id="PIRSF000294">
    <property type="entry name" value="Cytochrome-c_peroxidase"/>
    <property type="match status" value="1"/>
</dbReference>
<keyword evidence="6" id="KW-0560">Oxidoreductase</keyword>
<dbReference type="Gene3D" id="1.10.760.10">
    <property type="entry name" value="Cytochrome c-like domain"/>
    <property type="match status" value="2"/>
</dbReference>
<dbReference type="GO" id="GO:0042597">
    <property type="term" value="C:periplasmic space"/>
    <property type="evidence" value="ECO:0007669"/>
    <property type="project" value="UniProtKB-SubCell"/>
</dbReference>
<dbReference type="SUPFAM" id="SSF46626">
    <property type="entry name" value="Cytochrome c"/>
    <property type="match status" value="2"/>
</dbReference>
<dbReference type="PANTHER" id="PTHR30600:SF10">
    <property type="entry name" value="BLL6722 PROTEIN"/>
    <property type="match status" value="1"/>
</dbReference>
<feature type="binding site" description="axial binding residue" evidence="9">
    <location>
        <position position="224"/>
    </location>
    <ligand>
        <name>heme c</name>
        <dbReference type="ChEBI" id="CHEBI:61717"/>
        <label>2</label>
    </ligand>
    <ligandPart>
        <name>Fe</name>
        <dbReference type="ChEBI" id="CHEBI:18248"/>
    </ligandPart>
</feature>
<feature type="binding site" description="covalent" evidence="8">
    <location>
        <position position="80"/>
    </location>
    <ligand>
        <name>heme c</name>
        <dbReference type="ChEBI" id="CHEBI:61717"/>
        <label>1</label>
    </ligand>
</feature>
<dbReference type="PROSITE" id="PS51007">
    <property type="entry name" value="CYTC"/>
    <property type="match status" value="1"/>
</dbReference>
<keyword evidence="5" id="KW-0574">Periplasm</keyword>
<evidence type="ECO:0000256" key="7">
    <source>
        <dbReference type="ARBA" id="ARBA00023004"/>
    </source>
</evidence>
<accession>A0A1T4K0T6</accession>
<dbReference type="InterPro" id="IPR004852">
    <property type="entry name" value="Di-haem_cyt_c_peroxidsae"/>
</dbReference>
<proteinExistence type="predicted"/>
<dbReference type="InterPro" id="IPR051395">
    <property type="entry name" value="Cytochrome_c_Peroxidase/MauG"/>
</dbReference>
<keyword evidence="7 9" id="KW-0408">Iron</keyword>
<feature type="compositionally biased region" description="Basic and acidic residues" evidence="10">
    <location>
        <begin position="346"/>
        <end position="356"/>
    </location>
</feature>
<dbReference type="GO" id="GO:0046872">
    <property type="term" value="F:metal ion binding"/>
    <property type="evidence" value="ECO:0007669"/>
    <property type="project" value="UniProtKB-KW"/>
</dbReference>